<accession>A0A8B7YLV1</accession>
<dbReference type="GO" id="GO:0005198">
    <property type="term" value="F:structural molecule activity"/>
    <property type="evidence" value="ECO:0007669"/>
    <property type="project" value="InterPro"/>
</dbReference>
<comment type="subcellular location">
    <subcellularLocation>
        <location evidence="3">Cell junction</location>
        <location evidence="3">Adherens junction</location>
    </subcellularLocation>
    <subcellularLocation>
        <location evidence="2">Cell membrane</location>
        <topology evidence="2">Peripheral membrane protein</topology>
        <orientation evidence="2">Cytoplasmic side</orientation>
    </subcellularLocation>
    <subcellularLocation>
        <location evidence="1">Cytoplasm</location>
        <location evidence="1">Cytoskeleton</location>
    </subcellularLocation>
</comment>
<dbReference type="Gene3D" id="1.20.120.230">
    <property type="entry name" value="Alpha-catenin/vinculin-like"/>
    <property type="match status" value="2"/>
</dbReference>
<dbReference type="GO" id="GO:0015629">
    <property type="term" value="C:actin cytoskeleton"/>
    <property type="evidence" value="ECO:0007669"/>
    <property type="project" value="InterPro"/>
</dbReference>
<comment type="similarity">
    <text evidence="4">Belongs to the vinculin/alpha-catenin family.</text>
</comment>
<dbReference type="Pfam" id="PF01044">
    <property type="entry name" value="Vinculin"/>
    <property type="match status" value="2"/>
</dbReference>
<dbReference type="CTD" id="7414"/>
<evidence type="ECO:0000256" key="2">
    <source>
        <dbReference type="ARBA" id="ARBA00004413"/>
    </source>
</evidence>
<feature type="compositionally biased region" description="Polar residues" evidence="15">
    <location>
        <begin position="908"/>
        <end position="940"/>
    </location>
</feature>
<feature type="compositionally biased region" description="Pro residues" evidence="15">
    <location>
        <begin position="895"/>
        <end position="904"/>
    </location>
</feature>
<dbReference type="PROSITE" id="PS00664">
    <property type="entry name" value="VINCULIN_2"/>
    <property type="match status" value="1"/>
</dbReference>
<evidence type="ECO:0000313" key="16">
    <source>
        <dbReference type="Proteomes" id="UP000694845"/>
    </source>
</evidence>
<feature type="region of interest" description="Disordered" evidence="15">
    <location>
        <begin position="663"/>
        <end position="687"/>
    </location>
</feature>
<evidence type="ECO:0000256" key="12">
    <source>
        <dbReference type="ARBA" id="ARBA00023203"/>
    </source>
</evidence>
<protein>
    <recommendedName>
        <fullName evidence="5">Vinculin</fullName>
    </recommendedName>
</protein>
<dbReference type="GO" id="GO:0051015">
    <property type="term" value="F:actin filament binding"/>
    <property type="evidence" value="ECO:0007669"/>
    <property type="project" value="InterPro"/>
</dbReference>
<feature type="region of interest" description="Disordered" evidence="15">
    <location>
        <begin position="850"/>
        <end position="957"/>
    </location>
</feature>
<dbReference type="OrthoDB" id="29742at2759"/>
<evidence type="ECO:0000256" key="6">
    <source>
        <dbReference type="ARBA" id="ARBA00022475"/>
    </source>
</evidence>
<keyword evidence="14" id="KW-0175">Coiled coil</keyword>
<keyword evidence="8" id="KW-0677">Repeat</keyword>
<dbReference type="InterPro" id="IPR006077">
    <property type="entry name" value="Vinculin/catenin"/>
</dbReference>
<evidence type="ECO:0000256" key="7">
    <source>
        <dbReference type="ARBA" id="ARBA00022490"/>
    </source>
</evidence>
<feature type="region of interest" description="Disordered" evidence="15">
    <location>
        <begin position="742"/>
        <end position="835"/>
    </location>
</feature>
<dbReference type="Gene3D" id="1.20.120.810">
    <property type="entry name" value="Vinculin, Vh2 four-helix bundle"/>
    <property type="match status" value="3"/>
</dbReference>
<keyword evidence="11" id="KW-0472">Membrane</keyword>
<evidence type="ECO:0000256" key="11">
    <source>
        <dbReference type="ARBA" id="ARBA00023136"/>
    </source>
</evidence>
<feature type="compositionally biased region" description="Polar residues" evidence="15">
    <location>
        <begin position="976"/>
        <end position="987"/>
    </location>
</feature>
<keyword evidence="12" id="KW-0009">Actin-binding</keyword>
<evidence type="ECO:0000256" key="13">
    <source>
        <dbReference type="ARBA" id="ARBA00023212"/>
    </source>
</evidence>
<dbReference type="InterPro" id="IPR000633">
    <property type="entry name" value="Vinculin_CS"/>
</dbReference>
<name>A0A8B7YLV1_ACAPL</name>
<keyword evidence="13" id="KW-0206">Cytoskeleton</keyword>
<evidence type="ECO:0000256" key="1">
    <source>
        <dbReference type="ARBA" id="ARBA00004245"/>
    </source>
</evidence>
<keyword evidence="16" id="KW-1185">Reference proteome</keyword>
<feature type="compositionally biased region" description="Polar residues" evidence="15">
    <location>
        <begin position="805"/>
        <end position="818"/>
    </location>
</feature>
<sequence>MPTTSYRTKTIHSILDPVAQQVGQLVILHEQAEDGNAMTDLTSPIKIVDQAVSNLVVVGKQTASTSKDEILRREMPPTFIKVEKSSGLLVEASDMLKQDPYSVPARKKLIDGARGILQGTSELLFVFDESEVRKIVKICEGVLQLLAVSEVVDTMADILTFVQSLTPVVTNMNSQVAARREELINASHAAQLAQHLEQFQRLIPLLVSSMKIYVAILDQGKPGKQEAWENRTYVASKMIYHIQEIIRVLQAVDDDSFRVDNVTGLRAAQNHIKNNMDKARGWLADPNALAGGMGEKAVRRILEDAKKVASGLDGPQKAAIEQAIDEITAMTNELSDLRAKGQGNSPRALELAKAIDGKLLNLENQINAAIAEILKSSMGKMAYTAGGKLAQAKEWLNNPGADDKGVGYRAIKDIITTGRQIAGTCDDLGQRNDLLRLCNETETLNDHLKDLCNKGQGNTPQAEAAAKKLSEKLGQLNEKMTEIVMGQVSSDFLDPMSAVNKLYEAALVPEGTPHREANFTSKAQIFLESSNKAADTAARFAGIADADRDTVDQIHRLSNQVKELTPQVISAARIVLMNPNNKVAASHLDVMKKDWEGAMKDLDTKLTSSLDVPAFMKASEESMKKQTELAVAAVKQHNPQTFASCISNIALRGKNMVKVAKREAENSEDPEFQHKVDSASDKVNSCIPPTVTTGKALMQDMDNPEKMANWQDANNKLLTSVAELKVPFICVIPPVEFCTPPPPVPPPPSQTVERAQPAKQRAGQYPVPSMSEYTTPGPDLPGYQKAAAQLQDALHSPPSHDPAVSSHQPYAYPTSNQFDIPVKIDPTSSSQPVYHAQPSGYEAIKPHSVAAEVHSAPPVPPPPAPQAFQRSYVPPPPSSSHTSRRTPHSYQSQEPPRPPPPPSYQPKKASQVSTGPGSMSQVSGLDTHGPPTSYQATPTRGQGAMAHSSAAHPQDWQSPELLDSVGDVRQAFVASQPPTDAMSTLNLDTAPPRPPLPQGEVPPPRPPPPEEETEAHFPEAPPSNQPIMKAAYDLHLETQKWSSQGNDLVAAAKKMAILMAEMSKHVRGEGGSKKDFIMCARMIAKQSGEVTRLANIIADQCTDKRIRLNMKQVIERIPTFSTQLKILTTVKATMLGAQDPEKDEEATEMLIGNAQNLMQAVKETVRASEAASIKIRTDAGLKLRWVRRNPYAY</sequence>
<evidence type="ECO:0000256" key="14">
    <source>
        <dbReference type="SAM" id="Coils"/>
    </source>
</evidence>
<dbReference type="AlphaFoldDB" id="A0A8B7YLV1"/>
<dbReference type="PANTHER" id="PTHR46180">
    <property type="entry name" value="VINCULIN"/>
    <property type="match status" value="1"/>
</dbReference>
<feature type="compositionally biased region" description="Basic and acidic residues" evidence="15">
    <location>
        <begin position="663"/>
        <end position="680"/>
    </location>
</feature>
<dbReference type="GO" id="GO:0005886">
    <property type="term" value="C:plasma membrane"/>
    <property type="evidence" value="ECO:0007669"/>
    <property type="project" value="UniProtKB-SubCell"/>
</dbReference>
<evidence type="ECO:0000256" key="8">
    <source>
        <dbReference type="ARBA" id="ARBA00022737"/>
    </source>
</evidence>
<evidence type="ECO:0000256" key="5">
    <source>
        <dbReference type="ARBA" id="ARBA00014125"/>
    </source>
</evidence>
<dbReference type="GO" id="GO:0005912">
    <property type="term" value="C:adherens junction"/>
    <property type="evidence" value="ECO:0007669"/>
    <property type="project" value="UniProtKB-SubCell"/>
</dbReference>
<evidence type="ECO:0000256" key="4">
    <source>
        <dbReference type="ARBA" id="ARBA00008376"/>
    </source>
</evidence>
<organism evidence="16 17">
    <name type="scientific">Acanthaster planci</name>
    <name type="common">Crown-of-thorns starfish</name>
    <dbReference type="NCBI Taxonomy" id="133434"/>
    <lineage>
        <taxon>Eukaryota</taxon>
        <taxon>Metazoa</taxon>
        <taxon>Echinodermata</taxon>
        <taxon>Eleutherozoa</taxon>
        <taxon>Asterozoa</taxon>
        <taxon>Asteroidea</taxon>
        <taxon>Valvatacea</taxon>
        <taxon>Valvatida</taxon>
        <taxon>Acanthasteridae</taxon>
        <taxon>Acanthaster</taxon>
    </lineage>
</organism>
<keyword evidence="9" id="KW-0130">Cell adhesion</keyword>
<keyword evidence="7" id="KW-0963">Cytoplasm</keyword>
<evidence type="ECO:0000256" key="15">
    <source>
        <dbReference type="SAM" id="MobiDB-lite"/>
    </source>
</evidence>
<evidence type="ECO:0000313" key="17">
    <source>
        <dbReference type="RefSeq" id="XP_022094244.1"/>
    </source>
</evidence>
<dbReference type="KEGG" id="aplc:110981194"/>
<feature type="coiled-coil region" evidence="14">
    <location>
        <begin position="320"/>
        <end position="372"/>
    </location>
</feature>
<gene>
    <name evidence="17" type="primary">LOC110981194</name>
</gene>
<proteinExistence type="inferred from homology"/>
<dbReference type="GeneID" id="110981194"/>
<evidence type="ECO:0000256" key="9">
    <source>
        <dbReference type="ARBA" id="ARBA00022889"/>
    </source>
</evidence>
<dbReference type="RefSeq" id="XP_022094244.1">
    <property type="nucleotide sequence ID" value="XM_022238552.1"/>
</dbReference>
<feature type="region of interest" description="Disordered" evidence="15">
    <location>
        <begin position="976"/>
        <end position="1021"/>
    </location>
</feature>
<dbReference type="InterPro" id="IPR036723">
    <property type="entry name" value="Alpha-catenin/vinculin-like_sf"/>
</dbReference>
<dbReference type="InterPro" id="IPR017997">
    <property type="entry name" value="Vinculin"/>
</dbReference>
<keyword evidence="6" id="KW-1003">Cell membrane</keyword>
<evidence type="ECO:0000256" key="3">
    <source>
        <dbReference type="ARBA" id="ARBA00004536"/>
    </source>
</evidence>
<dbReference type="SUPFAM" id="SSF47220">
    <property type="entry name" value="alpha-catenin/vinculin-like"/>
    <property type="match status" value="6"/>
</dbReference>
<evidence type="ECO:0000256" key="10">
    <source>
        <dbReference type="ARBA" id="ARBA00022949"/>
    </source>
</evidence>
<dbReference type="GO" id="GO:0007155">
    <property type="term" value="P:cell adhesion"/>
    <property type="evidence" value="ECO:0007669"/>
    <property type="project" value="UniProtKB-KW"/>
</dbReference>
<dbReference type="Proteomes" id="UP000694845">
    <property type="component" value="Unplaced"/>
</dbReference>
<keyword evidence="10" id="KW-0965">Cell junction</keyword>
<dbReference type="PRINTS" id="PR00806">
    <property type="entry name" value="VINCULIN"/>
</dbReference>
<feature type="compositionally biased region" description="Pro residues" evidence="15">
    <location>
        <begin position="991"/>
        <end position="1007"/>
    </location>
</feature>
<reference evidence="17" key="1">
    <citation type="submission" date="2025-08" db="UniProtKB">
        <authorList>
            <consortium name="RefSeq"/>
        </authorList>
    </citation>
    <scope>IDENTIFICATION</scope>
</reference>